<feature type="non-terminal residue" evidence="1">
    <location>
        <position position="1"/>
    </location>
</feature>
<evidence type="ECO:0000313" key="1">
    <source>
        <dbReference type="EMBL" id="CAH2048583.1"/>
    </source>
</evidence>
<evidence type="ECO:0000313" key="2">
    <source>
        <dbReference type="Proteomes" id="UP000837857"/>
    </source>
</evidence>
<proteinExistence type="predicted"/>
<dbReference type="Proteomes" id="UP000837857">
    <property type="component" value="Chromosome 18"/>
</dbReference>
<sequence length="88" mass="9423">MNKYEHDLGVIARHWRNAVAALSSRIASVVKGAPHSKHVDTRLSERGGATNGIAERVPMSVIQWRAAPHPIGRPTPPVGCLALGNAEL</sequence>
<reference evidence="1" key="1">
    <citation type="submission" date="2022-03" db="EMBL/GenBank/DDBJ databases">
        <authorList>
            <person name="Martin H S."/>
        </authorList>
    </citation>
    <scope>NUCLEOTIDE SEQUENCE</scope>
</reference>
<organism evidence="1 2">
    <name type="scientific">Iphiclides podalirius</name>
    <name type="common">scarce swallowtail</name>
    <dbReference type="NCBI Taxonomy" id="110791"/>
    <lineage>
        <taxon>Eukaryota</taxon>
        <taxon>Metazoa</taxon>
        <taxon>Ecdysozoa</taxon>
        <taxon>Arthropoda</taxon>
        <taxon>Hexapoda</taxon>
        <taxon>Insecta</taxon>
        <taxon>Pterygota</taxon>
        <taxon>Neoptera</taxon>
        <taxon>Endopterygota</taxon>
        <taxon>Lepidoptera</taxon>
        <taxon>Glossata</taxon>
        <taxon>Ditrysia</taxon>
        <taxon>Papilionoidea</taxon>
        <taxon>Papilionidae</taxon>
        <taxon>Papilioninae</taxon>
        <taxon>Iphiclides</taxon>
    </lineage>
</organism>
<keyword evidence="2" id="KW-1185">Reference proteome</keyword>
<gene>
    <name evidence="1" type="ORF">IPOD504_LOCUS6197</name>
</gene>
<dbReference type="EMBL" id="OW152830">
    <property type="protein sequence ID" value="CAH2048583.1"/>
    <property type="molecule type" value="Genomic_DNA"/>
</dbReference>
<protein>
    <submittedName>
        <fullName evidence="1">Uncharacterized protein</fullName>
    </submittedName>
</protein>
<name>A0ABN8I8B8_9NEOP</name>
<accession>A0ABN8I8B8</accession>